<dbReference type="InterPro" id="IPR050087">
    <property type="entry name" value="AON_synthase_class-II"/>
</dbReference>
<dbReference type="PANTHER" id="PTHR13693:SF100">
    <property type="entry name" value="8-AMINO-7-OXONONANOATE SYNTHASE"/>
    <property type="match status" value="1"/>
</dbReference>
<evidence type="ECO:0000256" key="10">
    <source>
        <dbReference type="ARBA" id="ARBA00033381"/>
    </source>
</evidence>
<keyword evidence="6 14" id="KW-0808">Transferase</keyword>
<dbReference type="Pfam" id="PF00155">
    <property type="entry name" value="Aminotran_1_2"/>
    <property type="match status" value="1"/>
</dbReference>
<dbReference type="OrthoDB" id="9807157at2"/>
<proteinExistence type="inferred from homology"/>
<evidence type="ECO:0000256" key="1">
    <source>
        <dbReference type="ARBA" id="ARBA00001933"/>
    </source>
</evidence>
<organism evidence="14 15">
    <name type="scientific">Paraphotobacterium marinum</name>
    <dbReference type="NCBI Taxonomy" id="1755811"/>
    <lineage>
        <taxon>Bacteria</taxon>
        <taxon>Pseudomonadati</taxon>
        <taxon>Pseudomonadota</taxon>
        <taxon>Gammaproteobacteria</taxon>
        <taxon>Vibrionales</taxon>
        <taxon>Vibrionaceae</taxon>
        <taxon>Paraphotobacterium</taxon>
    </lineage>
</organism>
<dbReference type="Gene3D" id="3.40.640.10">
    <property type="entry name" value="Type I PLP-dependent aspartate aminotransferase-like (Major domain)"/>
    <property type="match status" value="1"/>
</dbReference>
<dbReference type="Proteomes" id="UP000242175">
    <property type="component" value="Chromosome large"/>
</dbReference>
<feature type="domain" description="Aminotransferase class I/classII large" evidence="13">
    <location>
        <begin position="38"/>
        <end position="370"/>
    </location>
</feature>
<evidence type="ECO:0000259" key="13">
    <source>
        <dbReference type="Pfam" id="PF00155"/>
    </source>
</evidence>
<evidence type="ECO:0000256" key="8">
    <source>
        <dbReference type="ARBA" id="ARBA00022898"/>
    </source>
</evidence>
<dbReference type="InterPro" id="IPR004839">
    <property type="entry name" value="Aminotransferase_I/II_large"/>
</dbReference>
<dbReference type="AlphaFoldDB" id="A0A220VED4"/>
<dbReference type="RefSeq" id="WP_089073559.1">
    <property type="nucleotide sequence ID" value="NZ_CBCSAM010000001.1"/>
</dbReference>
<evidence type="ECO:0000256" key="5">
    <source>
        <dbReference type="ARBA" id="ARBA00013187"/>
    </source>
</evidence>
<comment type="catalytic activity">
    <reaction evidence="11">
        <text>6-carboxyhexanoyl-[ACP] + L-alanine + H(+) = (8S)-8-amino-7-oxononanoate + holo-[ACP] + CO2</text>
        <dbReference type="Rhea" id="RHEA:42288"/>
        <dbReference type="Rhea" id="RHEA-COMP:9685"/>
        <dbReference type="Rhea" id="RHEA-COMP:9955"/>
        <dbReference type="ChEBI" id="CHEBI:15378"/>
        <dbReference type="ChEBI" id="CHEBI:16526"/>
        <dbReference type="ChEBI" id="CHEBI:57972"/>
        <dbReference type="ChEBI" id="CHEBI:64479"/>
        <dbReference type="ChEBI" id="CHEBI:78846"/>
        <dbReference type="ChEBI" id="CHEBI:149468"/>
        <dbReference type="EC" id="2.3.1.47"/>
    </reaction>
</comment>
<evidence type="ECO:0000256" key="4">
    <source>
        <dbReference type="ARBA" id="ARBA00011738"/>
    </source>
</evidence>
<dbReference type="EMBL" id="CP022355">
    <property type="protein sequence ID" value="ASK78651.1"/>
    <property type="molecule type" value="Genomic_DNA"/>
</dbReference>
<keyword evidence="14" id="KW-0012">Acyltransferase</keyword>
<comment type="pathway">
    <text evidence="2">Cofactor biosynthesis; biotin biosynthesis.</text>
</comment>
<evidence type="ECO:0000256" key="3">
    <source>
        <dbReference type="ARBA" id="ARBA00010008"/>
    </source>
</evidence>
<evidence type="ECO:0000256" key="12">
    <source>
        <dbReference type="RuleBase" id="RU003693"/>
    </source>
</evidence>
<sequence>MMHQFKQELKKLKIDNNLRKSLTICNVDKNHILVHGNKKLNFSSNDYLSLSSSSYLKKKYSEGINNFGTSSSSSPLISGKSEVHESLEEQLCAWQGYEAAILFNSGYSANQALIRLLTDQDTLLLQDRLNHASLIEEGILSPSKMFRFKHNDVEHLKTLLDKQFTHKIVITEGIFSMDGDFGNIKEIHNILKPSENEFIVDEAHSVGVIGKEGKGISDFLGIKPNIKVITFGKAFGLSGAAILCDSELKDYFENKSKHYIYSTYMQPALAFALMSALKIVRTDNHRRLKLVQLSEAFHDELSNRFQVVSRDSPIISIITGSNVNAIKLSEFLLHEGFLIFPIRPPTVPKNMSRIRITLNYSHKIDDVLRLAKTLNQYKGTFDAK</sequence>
<keyword evidence="8 12" id="KW-0663">Pyridoxal phosphate</keyword>
<dbReference type="KEGG" id="pmai:CF386_06360"/>
<name>A0A220VED4_9GAMM</name>
<gene>
    <name evidence="14" type="ORF">CF386_06360</name>
</gene>
<evidence type="ECO:0000313" key="14">
    <source>
        <dbReference type="EMBL" id="ASK78651.1"/>
    </source>
</evidence>
<dbReference type="InterPro" id="IPR001917">
    <property type="entry name" value="Aminotrans_II_pyridoxalP_BS"/>
</dbReference>
<evidence type="ECO:0000256" key="7">
    <source>
        <dbReference type="ARBA" id="ARBA00022756"/>
    </source>
</evidence>
<keyword evidence="15" id="KW-1185">Reference proteome</keyword>
<dbReference type="InterPro" id="IPR015422">
    <property type="entry name" value="PyrdxlP-dep_Trfase_small"/>
</dbReference>
<keyword evidence="7" id="KW-0093">Biotin biosynthesis</keyword>
<dbReference type="PROSITE" id="PS00599">
    <property type="entry name" value="AA_TRANSFER_CLASS_2"/>
    <property type="match status" value="1"/>
</dbReference>
<dbReference type="SUPFAM" id="SSF53383">
    <property type="entry name" value="PLP-dependent transferases"/>
    <property type="match status" value="1"/>
</dbReference>
<comment type="similarity">
    <text evidence="3">Belongs to the class-II pyridoxal-phosphate-dependent aminotransferase family. BioF subfamily.</text>
</comment>
<dbReference type="EC" id="2.3.1.47" evidence="5"/>
<evidence type="ECO:0000256" key="6">
    <source>
        <dbReference type="ARBA" id="ARBA00022679"/>
    </source>
</evidence>
<dbReference type="Gene3D" id="3.90.1150.10">
    <property type="entry name" value="Aspartate Aminotransferase, domain 1"/>
    <property type="match status" value="1"/>
</dbReference>
<dbReference type="InterPro" id="IPR015421">
    <property type="entry name" value="PyrdxlP-dep_Trfase_major"/>
</dbReference>
<dbReference type="GO" id="GO:0008710">
    <property type="term" value="F:8-amino-7-oxononanoate synthase activity"/>
    <property type="evidence" value="ECO:0007669"/>
    <property type="project" value="UniProtKB-EC"/>
</dbReference>
<evidence type="ECO:0000313" key="15">
    <source>
        <dbReference type="Proteomes" id="UP000242175"/>
    </source>
</evidence>
<dbReference type="PANTHER" id="PTHR13693">
    <property type="entry name" value="CLASS II AMINOTRANSFERASE/8-AMINO-7-OXONONANOATE SYNTHASE"/>
    <property type="match status" value="1"/>
</dbReference>
<evidence type="ECO:0000256" key="9">
    <source>
        <dbReference type="ARBA" id="ARBA00032610"/>
    </source>
</evidence>
<reference evidence="14 15" key="1">
    <citation type="journal article" date="2016" name="Int. J. Syst. Evol. Microbiol.">
        <title>Paraphotobacterium marinum gen. nov., sp. nov., a member of the family Vibrionaceae, isolated from surface seawater.</title>
        <authorList>
            <person name="Huang Z."/>
            <person name="Dong C."/>
            <person name="Shao Z."/>
        </authorList>
    </citation>
    <scope>NUCLEOTIDE SEQUENCE [LARGE SCALE GENOMIC DNA]</scope>
    <source>
        <strain evidence="14 15">NSCS20N07D</strain>
    </source>
</reference>
<dbReference type="GO" id="GO:0009102">
    <property type="term" value="P:biotin biosynthetic process"/>
    <property type="evidence" value="ECO:0007669"/>
    <property type="project" value="UniProtKB-KW"/>
</dbReference>
<accession>A0A220VED4</accession>
<evidence type="ECO:0000256" key="2">
    <source>
        <dbReference type="ARBA" id="ARBA00004746"/>
    </source>
</evidence>
<dbReference type="GO" id="GO:0030170">
    <property type="term" value="F:pyridoxal phosphate binding"/>
    <property type="evidence" value="ECO:0007669"/>
    <property type="project" value="InterPro"/>
</dbReference>
<protein>
    <recommendedName>
        <fullName evidence="5">8-amino-7-oxononanoate synthase</fullName>
        <ecNumber evidence="5">2.3.1.47</ecNumber>
    </recommendedName>
    <alternativeName>
        <fullName evidence="9">7-keto-8-amino-pelargonic acid synthase</fullName>
    </alternativeName>
    <alternativeName>
        <fullName evidence="10">8-amino-7-ketopelargonate synthase</fullName>
    </alternativeName>
</protein>
<dbReference type="InterPro" id="IPR015424">
    <property type="entry name" value="PyrdxlP-dep_Trfase"/>
</dbReference>
<evidence type="ECO:0000256" key="11">
    <source>
        <dbReference type="ARBA" id="ARBA00047715"/>
    </source>
</evidence>
<comment type="subunit">
    <text evidence="4">Homodimer.</text>
</comment>
<comment type="cofactor">
    <cofactor evidence="1 12">
        <name>pyridoxal 5'-phosphate</name>
        <dbReference type="ChEBI" id="CHEBI:597326"/>
    </cofactor>
</comment>